<feature type="region of interest" description="Disordered" evidence="1">
    <location>
        <begin position="1"/>
        <end position="22"/>
    </location>
</feature>
<gene>
    <name evidence="2" type="ORF">A3A40_02035</name>
</gene>
<dbReference type="EMBL" id="MFMA01000049">
    <property type="protein sequence ID" value="OGG73645.1"/>
    <property type="molecule type" value="Genomic_DNA"/>
</dbReference>
<evidence type="ECO:0000313" key="3">
    <source>
        <dbReference type="Proteomes" id="UP000178427"/>
    </source>
</evidence>
<name>A0A1F6EJ25_9BACT</name>
<organism evidence="2 3">
    <name type="scientific">Candidatus Kaiserbacteria bacterium RIFCSPLOWO2_01_FULL_54_20</name>
    <dbReference type="NCBI Taxonomy" id="1798513"/>
    <lineage>
        <taxon>Bacteria</taxon>
        <taxon>Candidatus Kaiseribacteriota</taxon>
    </lineage>
</organism>
<dbReference type="InterPro" id="IPR029058">
    <property type="entry name" value="AB_hydrolase_fold"/>
</dbReference>
<accession>A0A1F6EJ25</accession>
<comment type="caution">
    <text evidence="2">The sequence shown here is derived from an EMBL/GenBank/DDBJ whole genome shotgun (WGS) entry which is preliminary data.</text>
</comment>
<reference evidence="2 3" key="1">
    <citation type="journal article" date="2016" name="Nat. Commun.">
        <title>Thousands of microbial genomes shed light on interconnected biogeochemical processes in an aquifer system.</title>
        <authorList>
            <person name="Anantharaman K."/>
            <person name="Brown C.T."/>
            <person name="Hug L.A."/>
            <person name="Sharon I."/>
            <person name="Castelle C.J."/>
            <person name="Probst A.J."/>
            <person name="Thomas B.C."/>
            <person name="Singh A."/>
            <person name="Wilkins M.J."/>
            <person name="Karaoz U."/>
            <person name="Brodie E.L."/>
            <person name="Williams K.H."/>
            <person name="Hubbard S.S."/>
            <person name="Banfield J.F."/>
        </authorList>
    </citation>
    <scope>NUCLEOTIDE SEQUENCE [LARGE SCALE GENOMIC DNA]</scope>
</reference>
<dbReference type="Gene3D" id="3.40.50.1820">
    <property type="entry name" value="alpha/beta hydrolase"/>
    <property type="match status" value="1"/>
</dbReference>
<dbReference type="AlphaFoldDB" id="A0A1F6EJ25"/>
<evidence type="ECO:0000313" key="2">
    <source>
        <dbReference type="EMBL" id="OGG73645.1"/>
    </source>
</evidence>
<protein>
    <recommendedName>
        <fullName evidence="4">AB hydrolase-1 domain-containing protein</fullName>
    </recommendedName>
</protein>
<dbReference type="SUPFAM" id="SSF53474">
    <property type="entry name" value="alpha/beta-Hydrolases"/>
    <property type="match status" value="1"/>
</dbReference>
<sequence length="281" mass="31059">MASFDMLKRETARPETKRDQPEAVRRNFEIEAGGRKFEFTEFQPKEPSNVTLLHFPAFEIDGEKNAEGIHYSMDQRYKTLALKGYGGDYSKPALVEALEKAVLKAGGGHVVLHGCSLGTSVVYDLISNPADRSFLERCHVAGAILETPLIDKAHFSETFRSARDSSILSRMAELLNVRAEQSNTPKREPPVLNREMALEVLREKTNGKLISVPVHVVLAKGDALVDNAKVMATLREQVPALSSTTVTSSPGYLGHRVADYGAMWRNEAPILNVFAAQNIRP</sequence>
<evidence type="ECO:0000256" key="1">
    <source>
        <dbReference type="SAM" id="MobiDB-lite"/>
    </source>
</evidence>
<proteinExistence type="predicted"/>
<dbReference type="Proteomes" id="UP000178427">
    <property type="component" value="Unassembled WGS sequence"/>
</dbReference>
<evidence type="ECO:0008006" key="4">
    <source>
        <dbReference type="Google" id="ProtNLM"/>
    </source>
</evidence>